<gene>
    <name evidence="3" type="ORF">SCP_1402800</name>
</gene>
<accession>A0A401H391</accession>
<dbReference type="InterPro" id="IPR029058">
    <property type="entry name" value="AB_hydrolase_fold"/>
</dbReference>
<dbReference type="PRINTS" id="PR00111">
    <property type="entry name" value="ABHYDROLASE"/>
</dbReference>
<evidence type="ECO:0000313" key="3">
    <source>
        <dbReference type="EMBL" id="GBE88872.1"/>
    </source>
</evidence>
<dbReference type="Gene3D" id="3.40.50.1820">
    <property type="entry name" value="alpha/beta hydrolase"/>
    <property type="match status" value="1"/>
</dbReference>
<feature type="chain" id="PRO_5019409432" description="AB hydrolase-1 domain-containing protein" evidence="1">
    <location>
        <begin position="23"/>
        <end position="334"/>
    </location>
</feature>
<dbReference type="EMBL" id="BFAD01000014">
    <property type="protein sequence ID" value="GBE88872.1"/>
    <property type="molecule type" value="Genomic_DNA"/>
</dbReference>
<feature type="signal peptide" evidence="1">
    <location>
        <begin position="1"/>
        <end position="22"/>
    </location>
</feature>
<dbReference type="InterPro" id="IPR050228">
    <property type="entry name" value="Carboxylesterase_BioH"/>
</dbReference>
<dbReference type="RefSeq" id="XP_027619785.1">
    <property type="nucleotide sequence ID" value="XM_027763984.1"/>
</dbReference>
<organism evidence="3 4">
    <name type="scientific">Sparassis crispa</name>
    <dbReference type="NCBI Taxonomy" id="139825"/>
    <lineage>
        <taxon>Eukaryota</taxon>
        <taxon>Fungi</taxon>
        <taxon>Dikarya</taxon>
        <taxon>Basidiomycota</taxon>
        <taxon>Agaricomycotina</taxon>
        <taxon>Agaricomycetes</taxon>
        <taxon>Polyporales</taxon>
        <taxon>Sparassidaceae</taxon>
        <taxon>Sparassis</taxon>
    </lineage>
</organism>
<dbReference type="PANTHER" id="PTHR43194">
    <property type="entry name" value="HYDROLASE ALPHA/BETA FOLD FAMILY"/>
    <property type="match status" value="1"/>
</dbReference>
<keyword evidence="1" id="KW-0732">Signal</keyword>
<comment type="caution">
    <text evidence="3">The sequence shown here is derived from an EMBL/GenBank/DDBJ whole genome shotgun (WGS) entry which is preliminary data.</text>
</comment>
<dbReference type="PANTHER" id="PTHR43194:SF2">
    <property type="entry name" value="PEROXISOMAL MEMBRANE PROTEIN LPX1"/>
    <property type="match status" value="1"/>
</dbReference>
<evidence type="ECO:0000313" key="4">
    <source>
        <dbReference type="Proteomes" id="UP000287166"/>
    </source>
</evidence>
<proteinExistence type="predicted"/>
<feature type="domain" description="AB hydrolase-1" evidence="2">
    <location>
        <begin position="83"/>
        <end position="321"/>
    </location>
</feature>
<keyword evidence="4" id="KW-1185">Reference proteome</keyword>
<dbReference type="STRING" id="139825.A0A401H391"/>
<sequence length="334" mass="36493">MPTLSTSQWIGLLSIPAALLLAQQLTTLSEPTPLTIHRSLSSLPPASTARRIYPEDFYEGGAYVQFPNGKVRYWLIGPEDGTRIVLIHGLSIPAFIWRDVAHHLAENGFRVLLYDLYGRGYSDAPQTEYTTQLYTTQLAMLLQYIGWKRVHVAGVSMGGAIATSFSAQFPHLVSSKVALIAYVGLYEPRDIPLKFKLLSSPLVQLVTSSAPARAYRQYLSQNNVHSGSVVADAEALVCLQSAYLPGFDHAIASSLREGPLRGLAPAFAQLGRDAGKRVLLIWGTHDPVVPFVNAERVQGLVPQAELMVIQHGGHELTMTHPGEVGPALVRFFAD</sequence>
<protein>
    <recommendedName>
        <fullName evidence="2">AB hydrolase-1 domain-containing protein</fullName>
    </recommendedName>
</protein>
<dbReference type="AlphaFoldDB" id="A0A401H391"/>
<dbReference type="Proteomes" id="UP000287166">
    <property type="component" value="Unassembled WGS sequence"/>
</dbReference>
<name>A0A401H391_9APHY</name>
<reference evidence="3 4" key="1">
    <citation type="journal article" date="2018" name="Sci. Rep.">
        <title>Genome sequence of the cauliflower mushroom Sparassis crispa (Hanabiratake) and its association with beneficial usage.</title>
        <authorList>
            <person name="Kiyama R."/>
            <person name="Furutani Y."/>
            <person name="Kawaguchi K."/>
            <person name="Nakanishi T."/>
        </authorList>
    </citation>
    <scope>NUCLEOTIDE SEQUENCE [LARGE SCALE GENOMIC DNA]</scope>
</reference>
<evidence type="ECO:0000259" key="2">
    <source>
        <dbReference type="Pfam" id="PF00561"/>
    </source>
</evidence>
<dbReference type="OrthoDB" id="408373at2759"/>
<dbReference type="InParanoid" id="A0A401H391"/>
<dbReference type="SUPFAM" id="SSF53474">
    <property type="entry name" value="alpha/beta-Hydrolases"/>
    <property type="match status" value="1"/>
</dbReference>
<dbReference type="Pfam" id="PF00561">
    <property type="entry name" value="Abhydrolase_1"/>
    <property type="match status" value="1"/>
</dbReference>
<dbReference type="InterPro" id="IPR000073">
    <property type="entry name" value="AB_hydrolase_1"/>
</dbReference>
<dbReference type="GeneID" id="38785789"/>
<evidence type="ECO:0000256" key="1">
    <source>
        <dbReference type="SAM" id="SignalP"/>
    </source>
</evidence>